<evidence type="ECO:0000313" key="1">
    <source>
        <dbReference type="EMBL" id="KXS13729.1"/>
    </source>
</evidence>
<dbReference type="AlphaFoldDB" id="A0A139AAP7"/>
<protein>
    <submittedName>
        <fullName evidence="1">Uncharacterized protein</fullName>
    </submittedName>
</protein>
<accession>A0A139AAP7</accession>
<sequence>MREHWVQPMLNVRSILPNVAEFGTIGFGTGYPPYKSQPGFPGHPSFPLPNLTT</sequence>
<proteinExistence type="predicted"/>
<dbReference type="EMBL" id="KQ965775">
    <property type="protein sequence ID" value="KXS13729.1"/>
    <property type="molecule type" value="Genomic_DNA"/>
</dbReference>
<dbReference type="Proteomes" id="UP000070544">
    <property type="component" value="Unassembled WGS sequence"/>
</dbReference>
<name>A0A139AAP7_GONPJ</name>
<organism evidence="1 2">
    <name type="scientific">Gonapodya prolifera (strain JEL478)</name>
    <name type="common">Monoblepharis prolifera</name>
    <dbReference type="NCBI Taxonomy" id="1344416"/>
    <lineage>
        <taxon>Eukaryota</taxon>
        <taxon>Fungi</taxon>
        <taxon>Fungi incertae sedis</taxon>
        <taxon>Chytridiomycota</taxon>
        <taxon>Chytridiomycota incertae sedis</taxon>
        <taxon>Monoblepharidomycetes</taxon>
        <taxon>Monoblepharidales</taxon>
        <taxon>Gonapodyaceae</taxon>
        <taxon>Gonapodya</taxon>
    </lineage>
</organism>
<gene>
    <name evidence="1" type="ORF">M427DRAFT_58324</name>
</gene>
<reference evidence="1 2" key="1">
    <citation type="journal article" date="2015" name="Genome Biol. Evol.">
        <title>Phylogenomic analyses indicate that early fungi evolved digesting cell walls of algal ancestors of land plants.</title>
        <authorList>
            <person name="Chang Y."/>
            <person name="Wang S."/>
            <person name="Sekimoto S."/>
            <person name="Aerts A.L."/>
            <person name="Choi C."/>
            <person name="Clum A."/>
            <person name="LaButti K.M."/>
            <person name="Lindquist E.A."/>
            <person name="Yee Ngan C."/>
            <person name="Ohm R.A."/>
            <person name="Salamov A.A."/>
            <person name="Grigoriev I.V."/>
            <person name="Spatafora J.W."/>
            <person name="Berbee M.L."/>
        </authorList>
    </citation>
    <scope>NUCLEOTIDE SEQUENCE [LARGE SCALE GENOMIC DNA]</scope>
    <source>
        <strain evidence="1 2">JEL478</strain>
    </source>
</reference>
<keyword evidence="2" id="KW-1185">Reference proteome</keyword>
<evidence type="ECO:0000313" key="2">
    <source>
        <dbReference type="Proteomes" id="UP000070544"/>
    </source>
</evidence>